<dbReference type="EMBL" id="AE016814">
    <property type="protein sequence ID" value="AAS50226.1"/>
    <property type="molecule type" value="Genomic_DNA"/>
</dbReference>
<feature type="domain" description="Rrn7/TAF1B C-terminal cyclin" evidence="12">
    <location>
        <begin position="238"/>
        <end position="397"/>
    </location>
</feature>
<dbReference type="OrthoDB" id="428577at2759"/>
<evidence type="ECO:0000256" key="8">
    <source>
        <dbReference type="ARBA" id="ARBA00023163"/>
    </source>
</evidence>
<dbReference type="AlphaFoldDB" id="Q75F68"/>
<dbReference type="InterPro" id="IPR033599">
    <property type="entry name" value="TAF1B/Rrn7"/>
</dbReference>
<dbReference type="InterPro" id="IPR048538">
    <property type="entry name" value="Rrn7_cyclin_C"/>
</dbReference>
<dbReference type="Proteomes" id="UP000000591">
    <property type="component" value="Chromosome I"/>
</dbReference>
<dbReference type="KEGG" id="ago:AGOS_AAL140C"/>
<reference evidence="13 14" key="1">
    <citation type="journal article" date="2004" name="Science">
        <title>The Ashbya gossypii genome as a tool for mapping the ancient Saccharomyces cerevisiae genome.</title>
        <authorList>
            <person name="Dietrich F.S."/>
            <person name="Voegeli S."/>
            <person name="Brachat S."/>
            <person name="Lerch A."/>
            <person name="Gates K."/>
            <person name="Steiner S."/>
            <person name="Mohr C."/>
            <person name="Pohlmann R."/>
            <person name="Luedi P."/>
            <person name="Choi S."/>
            <person name="Wing R.A."/>
            <person name="Flavier A."/>
            <person name="Gaffney T.D."/>
            <person name="Philippsen P."/>
        </authorList>
    </citation>
    <scope>NUCLEOTIDE SEQUENCE [LARGE SCALE GENOMIC DNA]</scope>
    <source>
        <strain evidence="14">ATCC 10895 / CBS 109.51 / FGSC 9923 / NRRL Y-1056</strain>
    </source>
</reference>
<dbReference type="Pfam" id="PF20645">
    <property type="entry name" value="Rrn7_cyclin_C"/>
    <property type="match status" value="1"/>
</dbReference>
<evidence type="ECO:0000256" key="4">
    <source>
        <dbReference type="ARBA" id="ARBA00022771"/>
    </source>
</evidence>
<dbReference type="GO" id="GO:0042790">
    <property type="term" value="P:nucleolar large rRNA transcription by RNA polymerase I"/>
    <property type="evidence" value="ECO:0000318"/>
    <property type="project" value="GO_Central"/>
</dbReference>
<keyword evidence="4" id="KW-0863">Zinc-finger</keyword>
<evidence type="ECO:0000313" key="13">
    <source>
        <dbReference type="EMBL" id="AAS50226.1"/>
    </source>
</evidence>
<dbReference type="InParanoid" id="Q75F68"/>
<dbReference type="InterPro" id="IPR048540">
    <property type="entry name" value="Rrn7_cyclin_N"/>
</dbReference>
<dbReference type="PANTHER" id="PTHR31576:SF2">
    <property type="entry name" value="TATA BOX-BINDING PROTEIN-ASSOCIATED FACTOR RNA POLYMERASE I SUBUNIT B"/>
    <property type="match status" value="1"/>
</dbReference>
<comment type="similarity">
    <text evidence="2">Belongs to the RRN7/TAF1B family.</text>
</comment>
<accession>Q75F68</accession>
<protein>
    <submittedName>
        <fullName evidence="13">AAL140Cp</fullName>
    </submittedName>
</protein>
<evidence type="ECO:0000256" key="3">
    <source>
        <dbReference type="ARBA" id="ARBA00022723"/>
    </source>
</evidence>
<organism evidence="13 14">
    <name type="scientific">Eremothecium gossypii (strain ATCC 10895 / CBS 109.51 / FGSC 9923 / NRRL Y-1056)</name>
    <name type="common">Yeast</name>
    <name type="synonym">Ashbya gossypii</name>
    <dbReference type="NCBI Taxonomy" id="284811"/>
    <lineage>
        <taxon>Eukaryota</taxon>
        <taxon>Fungi</taxon>
        <taxon>Dikarya</taxon>
        <taxon>Ascomycota</taxon>
        <taxon>Saccharomycotina</taxon>
        <taxon>Saccharomycetes</taxon>
        <taxon>Saccharomycetales</taxon>
        <taxon>Saccharomycetaceae</taxon>
        <taxon>Eremothecium</taxon>
    </lineage>
</organism>
<dbReference type="GO" id="GO:0070860">
    <property type="term" value="C:RNA polymerase I core factor complex"/>
    <property type="evidence" value="ECO:0000318"/>
    <property type="project" value="GO_Central"/>
</dbReference>
<feature type="domain" description="Rrn7/TAF1B N-terminal cyclin" evidence="11">
    <location>
        <begin position="102"/>
        <end position="218"/>
    </location>
</feature>
<keyword evidence="6" id="KW-0805">Transcription regulation</keyword>
<dbReference type="PANTHER" id="PTHR31576">
    <property type="entry name" value="TATA BOX-BINDING PROTEIN-ASSOCIATED FACTOR RNA POLYMERASE I SUBUNIT B"/>
    <property type="match status" value="1"/>
</dbReference>
<reference evidence="14" key="2">
    <citation type="journal article" date="2013" name="G3 (Bethesda)">
        <title>Genomes of Ashbya fungi isolated from insects reveal four mating-type loci, numerous translocations, lack of transposons, and distinct gene duplications.</title>
        <authorList>
            <person name="Dietrich F.S."/>
            <person name="Voegeli S."/>
            <person name="Kuo S."/>
            <person name="Philippsen P."/>
        </authorList>
    </citation>
    <scope>GENOME REANNOTATION</scope>
    <source>
        <strain evidence="14">ATCC 10895 / CBS 109.51 / FGSC 9923 / NRRL Y-1056</strain>
    </source>
</reference>
<evidence type="ECO:0000259" key="10">
    <source>
        <dbReference type="Pfam" id="PF11781"/>
    </source>
</evidence>
<dbReference type="HOGENOM" id="CLU_016553_3_1_1"/>
<evidence type="ECO:0000256" key="9">
    <source>
        <dbReference type="ARBA" id="ARBA00023242"/>
    </source>
</evidence>
<dbReference type="Pfam" id="PF20644">
    <property type="entry name" value="Rrn7_cyclin_N"/>
    <property type="match status" value="1"/>
</dbReference>
<evidence type="ECO:0000256" key="5">
    <source>
        <dbReference type="ARBA" id="ARBA00022833"/>
    </source>
</evidence>
<keyword evidence="14" id="KW-1185">Reference proteome</keyword>
<gene>
    <name evidence="13" type="ORF">AGOS_AAL140C</name>
</gene>
<evidence type="ECO:0000259" key="11">
    <source>
        <dbReference type="Pfam" id="PF20644"/>
    </source>
</evidence>
<keyword evidence="7" id="KW-0238">DNA-binding</keyword>
<keyword evidence="8" id="KW-0804">Transcription</keyword>
<dbReference type="GO" id="GO:0008270">
    <property type="term" value="F:zinc ion binding"/>
    <property type="evidence" value="ECO:0007669"/>
    <property type="project" value="UniProtKB-KW"/>
</dbReference>
<dbReference type="GO" id="GO:0001164">
    <property type="term" value="F:RNA polymerase I core promoter sequence-specific DNA binding"/>
    <property type="evidence" value="ECO:0000318"/>
    <property type="project" value="GO_Central"/>
</dbReference>
<dbReference type="OMA" id="TICQFGH"/>
<dbReference type="STRING" id="284811.Q75F68"/>
<name>Q75F68_EREGS</name>
<dbReference type="RefSeq" id="NP_982402.1">
    <property type="nucleotide sequence ID" value="NM_207755.1"/>
</dbReference>
<feature type="domain" description="RRN7-type" evidence="10">
    <location>
        <begin position="5"/>
        <end position="37"/>
    </location>
</feature>
<evidence type="ECO:0000259" key="12">
    <source>
        <dbReference type="Pfam" id="PF20645"/>
    </source>
</evidence>
<evidence type="ECO:0000256" key="7">
    <source>
        <dbReference type="ARBA" id="ARBA00023125"/>
    </source>
</evidence>
<dbReference type="GO" id="GO:0017025">
    <property type="term" value="F:TBP-class protein binding"/>
    <property type="evidence" value="ECO:0007669"/>
    <property type="project" value="EnsemblFungi"/>
</dbReference>
<evidence type="ECO:0000256" key="6">
    <source>
        <dbReference type="ARBA" id="ARBA00023015"/>
    </source>
</evidence>
<keyword evidence="5" id="KW-0862">Zinc</keyword>
<dbReference type="InterPro" id="IPR021752">
    <property type="entry name" value="TF_Rrn7_Zf"/>
</dbReference>
<keyword evidence="3" id="KW-0479">Metal-binding</keyword>
<evidence type="ECO:0000256" key="2">
    <source>
        <dbReference type="ARBA" id="ARBA00006899"/>
    </source>
</evidence>
<dbReference type="Pfam" id="PF11781">
    <property type="entry name" value="Zn_ribbon_RRN7"/>
    <property type="match status" value="1"/>
</dbReference>
<dbReference type="FunCoup" id="Q75F68">
    <property type="interactions" value="55"/>
</dbReference>
<sequence length="516" mass="58655">MSTYIRGPVCGTDNCRSRLWRIINGHRTCQYGHVMEGDVEFNDDDEEFSAMGVVTRRLNLTTNATGNFQSSQAFSQTQVLAQHEDEKRLLGAPARELFLKCFQYILRKQCSWLIEEQGFPIEFSKTVKIIWMLYLKHMEPETPPAGDDANETVSAPSQTLTERYRTANGGRMGLSMLSTLAFHYLACVHLGLPAHTDDFIRWVSSLEMPYFRAVECLPAEWQKKLPNYYTQIMEGSSVPRNAQLHHKISSVALQVKFSAHFQDAIPAGPMILKLVTLTGLPPEFYLYTTTLLELIEHHSYVSVLAHDSTHVARPHLYPELRIAALFITSVDWVLQQQDYYNIEYLLAWLRRENAVRLTQDTASRNRELAHLAQQPTQLPVAWSQEQASAYLDWLESDFLPKYDHFTNSHIPLDHKIARRKLYNILPLAPAAKLEPTHPSSRTFINTLQEFYFTTASSLSTVSESPAAATRSAAVAKVRHKLVRDLAAEFGVSSQQLTNAVNTIQKQCLVAVRRQAT</sequence>
<dbReference type="GeneID" id="4618691"/>
<evidence type="ECO:0000256" key="1">
    <source>
        <dbReference type="ARBA" id="ARBA00004604"/>
    </source>
</evidence>
<comment type="subcellular location">
    <subcellularLocation>
        <location evidence="1">Nucleus</location>
        <location evidence="1">Nucleolus</location>
    </subcellularLocation>
</comment>
<dbReference type="eggNOG" id="ENOG502RYCI">
    <property type="taxonomic scope" value="Eukaryota"/>
</dbReference>
<keyword evidence="9" id="KW-0539">Nucleus</keyword>
<evidence type="ECO:0000313" key="14">
    <source>
        <dbReference type="Proteomes" id="UP000000591"/>
    </source>
</evidence>
<proteinExistence type="inferred from homology"/>